<evidence type="ECO:0000256" key="2">
    <source>
        <dbReference type="ARBA" id="ARBA00023125"/>
    </source>
</evidence>
<evidence type="ECO:0000313" key="5">
    <source>
        <dbReference type="EMBL" id="NED94125.1"/>
    </source>
</evidence>
<keyword evidence="2" id="KW-0238">DNA-binding</keyword>
<dbReference type="InterPro" id="IPR036390">
    <property type="entry name" value="WH_DNA-bd_sf"/>
</dbReference>
<dbReference type="Proteomes" id="UP000469185">
    <property type="component" value="Unassembled WGS sequence"/>
</dbReference>
<keyword evidence="3" id="KW-0804">Transcription</keyword>
<dbReference type="PROSITE" id="PS50949">
    <property type="entry name" value="HTH_GNTR"/>
    <property type="match status" value="1"/>
</dbReference>
<comment type="caution">
    <text evidence="5">The sequence shown here is derived from an EMBL/GenBank/DDBJ whole genome shotgun (WGS) entry which is preliminary data.</text>
</comment>
<dbReference type="CDD" id="cd07377">
    <property type="entry name" value="WHTH_GntR"/>
    <property type="match status" value="1"/>
</dbReference>
<dbReference type="SUPFAM" id="SSF46785">
    <property type="entry name" value="Winged helix' DNA-binding domain"/>
    <property type="match status" value="1"/>
</dbReference>
<gene>
    <name evidence="5" type="ORF">G1H11_02245</name>
</gene>
<dbReference type="InterPro" id="IPR000524">
    <property type="entry name" value="Tscrpt_reg_HTH_GntR"/>
</dbReference>
<proteinExistence type="predicted"/>
<evidence type="ECO:0000256" key="3">
    <source>
        <dbReference type="ARBA" id="ARBA00023163"/>
    </source>
</evidence>
<accession>A0A6N9YGS9</accession>
<dbReference type="GO" id="GO:0003700">
    <property type="term" value="F:DNA-binding transcription factor activity"/>
    <property type="evidence" value="ECO:0007669"/>
    <property type="project" value="InterPro"/>
</dbReference>
<dbReference type="GO" id="GO:0045892">
    <property type="term" value="P:negative regulation of DNA-templated transcription"/>
    <property type="evidence" value="ECO:0007669"/>
    <property type="project" value="TreeGrafter"/>
</dbReference>
<dbReference type="PANTHER" id="PTHR44846">
    <property type="entry name" value="MANNOSYL-D-GLYCERATE TRANSPORT/METABOLISM SYSTEM REPRESSOR MNGR-RELATED"/>
    <property type="match status" value="1"/>
</dbReference>
<sequence length="61" mass="6860">MADHLEARIRARELLPGSRLPCERELAMEYGVSLGTVRKVAAELRKRHLICTLPAKGTYVL</sequence>
<dbReference type="InterPro" id="IPR036388">
    <property type="entry name" value="WH-like_DNA-bd_sf"/>
</dbReference>
<organism evidence="5 6">
    <name type="scientific">Phytoactinopolyspora alkaliphila</name>
    <dbReference type="NCBI Taxonomy" id="1783498"/>
    <lineage>
        <taxon>Bacteria</taxon>
        <taxon>Bacillati</taxon>
        <taxon>Actinomycetota</taxon>
        <taxon>Actinomycetes</taxon>
        <taxon>Jiangellales</taxon>
        <taxon>Jiangellaceae</taxon>
        <taxon>Phytoactinopolyspora</taxon>
    </lineage>
</organism>
<feature type="domain" description="HTH gntR-type" evidence="4">
    <location>
        <begin position="1"/>
        <end position="61"/>
    </location>
</feature>
<dbReference type="Pfam" id="PF00392">
    <property type="entry name" value="GntR"/>
    <property type="match status" value="1"/>
</dbReference>
<protein>
    <submittedName>
        <fullName evidence="5">Winged helix-turn-helix transcriptional regulator</fullName>
    </submittedName>
</protein>
<name>A0A6N9YGS9_9ACTN</name>
<dbReference type="PANTHER" id="PTHR44846:SF1">
    <property type="entry name" value="MANNOSYL-D-GLYCERATE TRANSPORT_METABOLISM SYSTEM REPRESSOR MNGR-RELATED"/>
    <property type="match status" value="1"/>
</dbReference>
<dbReference type="Gene3D" id="1.10.10.10">
    <property type="entry name" value="Winged helix-like DNA-binding domain superfamily/Winged helix DNA-binding domain"/>
    <property type="match status" value="1"/>
</dbReference>
<evidence type="ECO:0000313" key="6">
    <source>
        <dbReference type="Proteomes" id="UP000469185"/>
    </source>
</evidence>
<keyword evidence="6" id="KW-1185">Reference proteome</keyword>
<dbReference type="InterPro" id="IPR050679">
    <property type="entry name" value="Bact_HTH_transcr_reg"/>
</dbReference>
<reference evidence="5 6" key="1">
    <citation type="submission" date="2020-02" db="EMBL/GenBank/DDBJ databases">
        <authorList>
            <person name="Li X.-J."/>
            <person name="Feng X.-M."/>
        </authorList>
    </citation>
    <scope>NUCLEOTIDE SEQUENCE [LARGE SCALE GENOMIC DNA]</scope>
    <source>
        <strain evidence="5 6">CGMCC 4.7225</strain>
    </source>
</reference>
<evidence type="ECO:0000256" key="1">
    <source>
        <dbReference type="ARBA" id="ARBA00023015"/>
    </source>
</evidence>
<dbReference type="GO" id="GO:0003677">
    <property type="term" value="F:DNA binding"/>
    <property type="evidence" value="ECO:0007669"/>
    <property type="project" value="UniProtKB-KW"/>
</dbReference>
<dbReference type="EMBL" id="JAAGOB010000001">
    <property type="protein sequence ID" value="NED94125.1"/>
    <property type="molecule type" value="Genomic_DNA"/>
</dbReference>
<keyword evidence="1" id="KW-0805">Transcription regulation</keyword>
<dbReference type="AlphaFoldDB" id="A0A6N9YGS9"/>
<dbReference type="SMART" id="SM00345">
    <property type="entry name" value="HTH_GNTR"/>
    <property type="match status" value="1"/>
</dbReference>
<evidence type="ECO:0000259" key="4">
    <source>
        <dbReference type="PROSITE" id="PS50949"/>
    </source>
</evidence>